<dbReference type="EMBL" id="JACHHU010000002">
    <property type="protein sequence ID" value="MBB6542087.1"/>
    <property type="molecule type" value="Genomic_DNA"/>
</dbReference>
<dbReference type="SUPFAM" id="SSF49299">
    <property type="entry name" value="PKD domain"/>
    <property type="match status" value="3"/>
</dbReference>
<keyword evidence="5" id="KW-1185">Reference proteome</keyword>
<dbReference type="GO" id="GO:0006508">
    <property type="term" value="P:proteolysis"/>
    <property type="evidence" value="ECO:0007669"/>
    <property type="project" value="InterPro"/>
</dbReference>
<organism evidence="4 5">
    <name type="scientific">Thalassotalea piscium</name>
    <dbReference type="NCBI Taxonomy" id="1230533"/>
    <lineage>
        <taxon>Bacteria</taxon>
        <taxon>Pseudomonadati</taxon>
        <taxon>Pseudomonadota</taxon>
        <taxon>Gammaproteobacteria</taxon>
        <taxon>Alteromonadales</taxon>
        <taxon>Colwelliaceae</taxon>
        <taxon>Thalassotalea</taxon>
    </lineage>
</organism>
<dbReference type="PANTHER" id="PTHR41775:SF1">
    <property type="entry name" value="PEPTIDASE M6-LIKE DOMAIN-CONTAINING PROTEIN"/>
    <property type="match status" value="1"/>
</dbReference>
<dbReference type="InterPro" id="IPR022409">
    <property type="entry name" value="PKD/Chitinase_dom"/>
</dbReference>
<dbReference type="SUPFAM" id="SSF55486">
    <property type="entry name" value="Metalloproteases ('zincins'), catalytic domain"/>
    <property type="match status" value="1"/>
</dbReference>
<dbReference type="GO" id="GO:0008233">
    <property type="term" value="F:peptidase activity"/>
    <property type="evidence" value="ECO:0007669"/>
    <property type="project" value="InterPro"/>
</dbReference>
<keyword evidence="1" id="KW-0812">Transmembrane</keyword>
<proteinExistence type="predicted"/>
<feature type="domain" description="PKD" evidence="3">
    <location>
        <begin position="775"/>
        <end position="828"/>
    </location>
</feature>
<keyword evidence="1" id="KW-0472">Membrane</keyword>
<gene>
    <name evidence="4" type="ORF">HNQ55_000562</name>
</gene>
<dbReference type="InterPro" id="IPR048665">
    <property type="entry name" value="InhA-like_VEG"/>
</dbReference>
<keyword evidence="2" id="KW-0732">Signal</keyword>
<dbReference type="InterPro" id="IPR008757">
    <property type="entry name" value="Peptidase_M6-like_domain"/>
</dbReference>
<dbReference type="NCBIfam" id="TIGR03296">
    <property type="entry name" value="M6dom_TIGR03296"/>
    <property type="match status" value="1"/>
</dbReference>
<feature type="domain" description="PKD" evidence="3">
    <location>
        <begin position="821"/>
        <end position="907"/>
    </location>
</feature>
<dbReference type="InterPro" id="IPR013783">
    <property type="entry name" value="Ig-like_fold"/>
</dbReference>
<accession>A0A7X0TSG1</accession>
<reference evidence="4 5" key="1">
    <citation type="submission" date="2020-08" db="EMBL/GenBank/DDBJ databases">
        <title>Genomic Encyclopedia of Type Strains, Phase IV (KMG-IV): sequencing the most valuable type-strain genomes for metagenomic binning, comparative biology and taxonomic classification.</title>
        <authorList>
            <person name="Goeker M."/>
        </authorList>
    </citation>
    <scope>NUCLEOTIDE SEQUENCE [LARGE SCALE GENOMIC DNA]</scope>
    <source>
        <strain evidence="4 5">DSM 26287</strain>
    </source>
</reference>
<feature type="chain" id="PRO_5031016253" evidence="2">
    <location>
        <begin position="21"/>
        <end position="1018"/>
    </location>
</feature>
<dbReference type="InterPro" id="IPR035986">
    <property type="entry name" value="PKD_dom_sf"/>
</dbReference>
<evidence type="ECO:0000256" key="2">
    <source>
        <dbReference type="SAM" id="SignalP"/>
    </source>
</evidence>
<dbReference type="RefSeq" id="WP_184422343.1">
    <property type="nucleotide sequence ID" value="NZ_AP027362.1"/>
</dbReference>
<evidence type="ECO:0000256" key="1">
    <source>
        <dbReference type="SAM" id="Phobius"/>
    </source>
</evidence>
<comment type="caution">
    <text evidence="4">The sequence shown here is derived from an EMBL/GenBank/DDBJ whole genome shotgun (WGS) entry which is preliminary data.</text>
</comment>
<feature type="domain" description="PKD" evidence="3">
    <location>
        <begin position="900"/>
        <end position="979"/>
    </location>
</feature>
<dbReference type="Pfam" id="PF18911">
    <property type="entry name" value="PKD_4"/>
    <property type="match status" value="2"/>
</dbReference>
<dbReference type="AlphaFoldDB" id="A0A7X0TSG1"/>
<dbReference type="InterPro" id="IPR000601">
    <property type="entry name" value="PKD_dom"/>
</dbReference>
<evidence type="ECO:0000313" key="5">
    <source>
        <dbReference type="Proteomes" id="UP000537141"/>
    </source>
</evidence>
<name>A0A7X0TSG1_9GAMM</name>
<dbReference type="PROSITE" id="PS50093">
    <property type="entry name" value="PKD"/>
    <property type="match status" value="3"/>
</dbReference>
<keyword evidence="1" id="KW-1133">Transmembrane helix</keyword>
<dbReference type="Pfam" id="PF20773">
    <property type="entry name" value="InhA-like_MAM"/>
    <property type="match status" value="1"/>
</dbReference>
<dbReference type="Pfam" id="PF05547">
    <property type="entry name" value="Peptidase_M6"/>
    <property type="match status" value="1"/>
</dbReference>
<dbReference type="SMART" id="SM00089">
    <property type="entry name" value="PKD"/>
    <property type="match status" value="3"/>
</dbReference>
<dbReference type="Gene3D" id="2.60.40.10">
    <property type="entry name" value="Immunoglobulins"/>
    <property type="match status" value="2"/>
</dbReference>
<feature type="transmembrane region" description="Helical" evidence="1">
    <location>
        <begin position="994"/>
        <end position="1012"/>
    </location>
</feature>
<sequence>MKFSFINTLLLSVASFTVSAAQSVNHSSPADPGVINQEQILYWLEKRGELAPNADVETRKLALERYINKKSFDRKELPGVMGKQVLKAESFIEEGNQLNAKKLNKNRTSIQSAVAQNEVETTVKVLAIMIDFPDLKHDDNGLTSSDTAMYYSNYSVQHYNDLLFSETGYEGPSGQTIISGYQYYQQESGGTFFFTGQANGWVTADNNAKHYGENDADNDDGDMNAPALVLEAVTKAVSELSIDLAEYDQKDPYDLNSNGIIDEPDGIIDHVMIFHSSIGEEAGGGVLAEDAIWSHRFYVFGDDNQPVAVPGSDVKLYGYTINPIDAATGVTVHEFGHDLGLPDEYDTDNGALGSPVASWSVMASGSWLGYPGGTSPATFSPYARDYLSTRYQGNWINQQEVEFSSLTQETINLVAANNHQNGFNQIKVLLPAKQIEFGAPVQGDFQYYSGKEALLDNRLAFDVALPSETATLTMTARWSIETDWDYVQVLVNGSAISGSHTKAVNDVRSTVTNYISGDSADLADAYGTLSWVDLSFDLSQYAGENVTIELRYKTDEYELGYGFVADNVLIKAGDSELFFSGGEYTNEVQLNGFSRVGDKADGNSHNYYIQLRDYSGTDAKLENIGYEPGVLLWYRDQNVSDNKVNSHPGEVFIGVVDADQYLIKSGDSIRGTSTQIRDAAFSLFDQSPRNGDSHLTNNAFFSDVDDYSSPLQPESGIKLPYLGLTMEVVTQSTNSSKASVELKRVNTAKIDAVIKGLSVTLSINDEDLPSTNEVKWLMGDGTELTGQTITHHYESSGEKLVIVSYLNSSDDLITLEKQFIVAENITGSISASVSNDSVTFSTVLTGGYGEFSYRWDFGDGEQSTVASPTHAYKQSGSYNVQLTLTDEIQQRLILTTSVEVVVPINVVINPTTNNLTANFQSTVSGGDSNYSYQWDFGDGNTATTASPSHTYSQGGSYTVTLSVTDGQGVTQQASTNISVSKAIVTPPKSTPKSSSGGTFGIFALLSMLLVLMRRSIKA</sequence>
<dbReference type="Pfam" id="PF20774">
    <property type="entry name" value="InhA-like_VEG"/>
    <property type="match status" value="1"/>
</dbReference>
<dbReference type="EC" id="3.4.24.-" evidence="4"/>
<evidence type="ECO:0000259" key="3">
    <source>
        <dbReference type="PROSITE" id="PS50093"/>
    </source>
</evidence>
<protein>
    <submittedName>
        <fullName evidence="4">Immune inhibitor A</fullName>
        <ecNumber evidence="4">3.4.24.-</ecNumber>
    </submittedName>
</protein>
<dbReference type="PANTHER" id="PTHR41775">
    <property type="entry name" value="SECRETED PROTEIN-RELATED"/>
    <property type="match status" value="1"/>
</dbReference>
<keyword evidence="4" id="KW-0378">Hydrolase</keyword>
<evidence type="ECO:0000313" key="4">
    <source>
        <dbReference type="EMBL" id="MBB6542087.1"/>
    </source>
</evidence>
<feature type="signal peptide" evidence="2">
    <location>
        <begin position="1"/>
        <end position="20"/>
    </location>
</feature>
<dbReference type="Proteomes" id="UP000537141">
    <property type="component" value="Unassembled WGS sequence"/>
</dbReference>
<dbReference type="CDD" id="cd00146">
    <property type="entry name" value="PKD"/>
    <property type="match status" value="3"/>
</dbReference>